<evidence type="ECO:0000256" key="3">
    <source>
        <dbReference type="ARBA" id="ARBA00022555"/>
    </source>
</evidence>
<dbReference type="EMBL" id="JFDP01000053">
    <property type="protein sequence ID" value="KEZ22992.1"/>
    <property type="molecule type" value="Genomic_DNA"/>
</dbReference>
<comment type="subcellular location">
    <subcellularLocation>
        <location evidence="1 18">Cytoplasm</location>
    </subcellularLocation>
</comment>
<dbReference type="FunFam" id="3.40.50.620:FF:000053">
    <property type="entry name" value="Probable tRNA sulfurtransferase"/>
    <property type="match status" value="1"/>
</dbReference>
<comment type="catalytic activity">
    <reaction evidence="10 18">
        <text>[ThiS sulfur-carrier protein]-C-terminal Gly-Gly-AMP + S-sulfanyl-L-cysteinyl-[cysteine desulfurase] + AH2 = [ThiS sulfur-carrier protein]-C-terminal-Gly-aminoethanethioate + L-cysteinyl-[cysteine desulfurase] + A + AMP + 2 H(+)</text>
        <dbReference type="Rhea" id="RHEA:43340"/>
        <dbReference type="Rhea" id="RHEA-COMP:12157"/>
        <dbReference type="Rhea" id="RHEA-COMP:12158"/>
        <dbReference type="Rhea" id="RHEA-COMP:12910"/>
        <dbReference type="Rhea" id="RHEA-COMP:19908"/>
        <dbReference type="ChEBI" id="CHEBI:13193"/>
        <dbReference type="ChEBI" id="CHEBI:15378"/>
        <dbReference type="ChEBI" id="CHEBI:17499"/>
        <dbReference type="ChEBI" id="CHEBI:29950"/>
        <dbReference type="ChEBI" id="CHEBI:61963"/>
        <dbReference type="ChEBI" id="CHEBI:90618"/>
        <dbReference type="ChEBI" id="CHEBI:232372"/>
        <dbReference type="ChEBI" id="CHEBI:456215"/>
    </reaction>
</comment>
<dbReference type="InterPro" id="IPR054173">
    <property type="entry name" value="ThiI_fer"/>
</dbReference>
<dbReference type="InterPro" id="IPR020536">
    <property type="entry name" value="ThiI_AANH"/>
</dbReference>
<feature type="binding site" evidence="18">
    <location>
        <begin position="187"/>
        <end position="188"/>
    </location>
    <ligand>
        <name>ATP</name>
        <dbReference type="ChEBI" id="CHEBI:30616"/>
    </ligand>
</feature>
<evidence type="ECO:0000256" key="13">
    <source>
        <dbReference type="ARBA" id="ARBA00066827"/>
    </source>
</evidence>
<evidence type="ECO:0000313" key="21">
    <source>
        <dbReference type="Proteomes" id="UP000028537"/>
    </source>
</evidence>
<dbReference type="OrthoDB" id="9773948at2"/>
<evidence type="ECO:0000256" key="18">
    <source>
        <dbReference type="HAMAP-Rule" id="MF_00021"/>
    </source>
</evidence>
<dbReference type="Pfam" id="PF22025">
    <property type="entry name" value="ThiI_fer"/>
    <property type="match status" value="1"/>
</dbReference>
<evidence type="ECO:0000313" key="20">
    <source>
        <dbReference type="EMBL" id="KEZ22992.1"/>
    </source>
</evidence>
<dbReference type="GO" id="GO:0052837">
    <property type="term" value="P:thiazole biosynthetic process"/>
    <property type="evidence" value="ECO:0007669"/>
    <property type="project" value="TreeGrafter"/>
</dbReference>
<gene>
    <name evidence="18 20" type="primary">thiI</name>
    <name evidence="20" type="ORF">UDIV_4280</name>
</gene>
<evidence type="ECO:0000256" key="10">
    <source>
        <dbReference type="ARBA" id="ARBA00052330"/>
    </source>
</evidence>
<dbReference type="GO" id="GO:0002937">
    <property type="term" value="P:tRNA 4-thiouridine biosynthesis"/>
    <property type="evidence" value="ECO:0007669"/>
    <property type="project" value="TreeGrafter"/>
</dbReference>
<evidence type="ECO:0000256" key="4">
    <source>
        <dbReference type="ARBA" id="ARBA00022679"/>
    </source>
</evidence>
<dbReference type="InterPro" id="IPR004114">
    <property type="entry name" value="THUMP_dom"/>
</dbReference>
<feature type="binding site" evidence="18">
    <location>
        <position position="293"/>
    </location>
    <ligand>
        <name>ATP</name>
        <dbReference type="ChEBI" id="CHEBI:30616"/>
    </ligand>
</feature>
<keyword evidence="8 18" id="KW-0784">Thiamine biosynthesis</keyword>
<comment type="pathway">
    <text evidence="18">Cofactor biosynthesis; thiamine diphosphate biosynthesis.</text>
</comment>
<evidence type="ECO:0000256" key="7">
    <source>
        <dbReference type="ARBA" id="ARBA00022884"/>
    </source>
</evidence>
<dbReference type="Pfam" id="PF02568">
    <property type="entry name" value="ThiI"/>
    <property type="match status" value="1"/>
</dbReference>
<evidence type="ECO:0000256" key="8">
    <source>
        <dbReference type="ARBA" id="ARBA00022977"/>
    </source>
</evidence>
<protein>
    <recommendedName>
        <fullName evidence="14 18">Probable tRNA sulfurtransferase</fullName>
        <ecNumber evidence="13 18">2.8.1.4</ecNumber>
    </recommendedName>
    <alternativeName>
        <fullName evidence="15 18">Sulfur carrier protein ThiS sulfurtransferase</fullName>
    </alternativeName>
    <alternativeName>
        <fullName evidence="16 18">Thiamine biosynthesis protein ThiI</fullName>
    </alternativeName>
    <alternativeName>
        <fullName evidence="17 18">tRNA 4-thiouridine synthase</fullName>
    </alternativeName>
</protein>
<keyword evidence="4 18" id="KW-0808">Transferase</keyword>
<keyword evidence="6 18" id="KW-0067">ATP-binding</keyword>
<dbReference type="GO" id="GO:0009229">
    <property type="term" value="P:thiamine diphosphate biosynthetic process"/>
    <property type="evidence" value="ECO:0007669"/>
    <property type="project" value="UniProtKB-UniRule"/>
</dbReference>
<feature type="binding site" evidence="18">
    <location>
        <position position="302"/>
    </location>
    <ligand>
        <name>ATP</name>
        <dbReference type="ChEBI" id="CHEBI:30616"/>
    </ligand>
</feature>
<feature type="binding site" evidence="18">
    <location>
        <position position="271"/>
    </location>
    <ligand>
        <name>ATP</name>
        <dbReference type="ChEBI" id="CHEBI:30616"/>
    </ligand>
</feature>
<dbReference type="InterPro" id="IPR050102">
    <property type="entry name" value="tRNA_sulfurtransferase_ThiI"/>
</dbReference>
<dbReference type="Gene3D" id="3.30.2130.30">
    <property type="match status" value="1"/>
</dbReference>
<evidence type="ECO:0000256" key="16">
    <source>
        <dbReference type="ARBA" id="ARBA00077849"/>
    </source>
</evidence>
<dbReference type="SUPFAM" id="SSF52402">
    <property type="entry name" value="Adenine nucleotide alpha hydrolases-like"/>
    <property type="match status" value="1"/>
</dbReference>
<keyword evidence="3 18" id="KW-0820">tRNA-binding</keyword>
<dbReference type="CDD" id="cd11716">
    <property type="entry name" value="THUMP_ThiI"/>
    <property type="match status" value="1"/>
</dbReference>
<dbReference type="NCBIfam" id="TIGR00342">
    <property type="entry name" value="tRNA uracil 4-sulfurtransferase ThiI"/>
    <property type="match status" value="1"/>
</dbReference>
<dbReference type="UniPathway" id="UPA00060"/>
<dbReference type="AlphaFoldDB" id="A0A084EYF0"/>
<dbReference type="SUPFAM" id="SSF143437">
    <property type="entry name" value="THUMP domain-like"/>
    <property type="match status" value="1"/>
</dbReference>
<dbReference type="EC" id="2.8.1.4" evidence="13 18"/>
<evidence type="ECO:0000256" key="12">
    <source>
        <dbReference type="ARBA" id="ARBA00061472"/>
    </source>
</evidence>
<comment type="caution">
    <text evidence="20">The sequence shown here is derived from an EMBL/GenBank/DDBJ whole genome shotgun (WGS) entry which is preliminary data.</text>
</comment>
<dbReference type="GO" id="GO:0000049">
    <property type="term" value="F:tRNA binding"/>
    <property type="evidence" value="ECO:0007669"/>
    <property type="project" value="UniProtKB-UniRule"/>
</dbReference>
<dbReference type="GO" id="GO:0005829">
    <property type="term" value="C:cytosol"/>
    <property type="evidence" value="ECO:0007669"/>
    <property type="project" value="TreeGrafter"/>
</dbReference>
<keyword evidence="21" id="KW-1185">Reference proteome</keyword>
<feature type="domain" description="THUMP" evidence="19">
    <location>
        <begin position="66"/>
        <end position="169"/>
    </location>
</feature>
<dbReference type="PANTHER" id="PTHR43209">
    <property type="entry name" value="TRNA SULFURTRANSFERASE"/>
    <property type="match status" value="1"/>
</dbReference>
<name>A0A084EYF0_9BACT</name>
<dbReference type="Proteomes" id="UP000028537">
    <property type="component" value="Unassembled WGS sequence"/>
</dbReference>
<proteinExistence type="inferred from homology"/>
<comment type="function">
    <text evidence="11 18">Catalyzes the ATP-dependent transfer of a sulfur to tRNA to produce 4-thiouridine in position 8 of tRNAs, which functions as a near-UV photosensor. Also catalyzes the transfer of sulfur to the sulfur carrier protein ThiS, forming ThiS-thiocarboxylate. This is a step in the synthesis of thiazole, in the thiamine biosynthesis pathway. The sulfur is donated as persulfide by IscS.</text>
</comment>
<dbReference type="InterPro" id="IPR049961">
    <property type="entry name" value="ThiI_N"/>
</dbReference>
<dbReference type="eggNOG" id="COG0301">
    <property type="taxonomic scope" value="Bacteria"/>
</dbReference>
<dbReference type="CDD" id="cd01712">
    <property type="entry name" value="PPase_ThiI"/>
    <property type="match status" value="1"/>
</dbReference>
<evidence type="ECO:0000256" key="5">
    <source>
        <dbReference type="ARBA" id="ARBA00022741"/>
    </source>
</evidence>
<organism evidence="20 21">
    <name type="scientific">Ureaplasma diversum NCTC 246</name>
    <dbReference type="NCBI Taxonomy" id="1188241"/>
    <lineage>
        <taxon>Bacteria</taxon>
        <taxon>Bacillati</taxon>
        <taxon>Mycoplasmatota</taxon>
        <taxon>Mycoplasmoidales</taxon>
        <taxon>Mycoplasmoidaceae</taxon>
        <taxon>Ureaplasma</taxon>
    </lineage>
</organism>
<dbReference type="GO" id="GO:0009228">
    <property type="term" value="P:thiamine biosynthetic process"/>
    <property type="evidence" value="ECO:0007669"/>
    <property type="project" value="UniProtKB-KW"/>
</dbReference>
<evidence type="ECO:0000256" key="11">
    <source>
        <dbReference type="ARBA" id="ARBA00058382"/>
    </source>
</evidence>
<evidence type="ECO:0000256" key="9">
    <source>
        <dbReference type="ARBA" id="ARBA00050570"/>
    </source>
</evidence>
<evidence type="ECO:0000256" key="15">
    <source>
        <dbReference type="ARBA" id="ARBA00075337"/>
    </source>
</evidence>
<dbReference type="GO" id="GO:0004810">
    <property type="term" value="F:CCA tRNA nucleotidyltransferase activity"/>
    <property type="evidence" value="ECO:0007669"/>
    <property type="project" value="InterPro"/>
</dbReference>
<keyword evidence="7 18" id="KW-0694">RNA-binding</keyword>
<dbReference type="GO" id="GO:0140741">
    <property type="term" value="F:tRNA-uracil-4 sulfurtransferase activity"/>
    <property type="evidence" value="ECO:0007669"/>
    <property type="project" value="UniProtKB-EC"/>
</dbReference>
<comment type="similarity">
    <text evidence="12 18">Belongs to the ThiI family.</text>
</comment>
<comment type="catalytic activity">
    <reaction evidence="9 18">
        <text>[ThiI sulfur-carrier protein]-S-sulfanyl-L-cysteine + a uridine in tRNA + 2 reduced [2Fe-2S]-[ferredoxin] + ATP + H(+) = [ThiI sulfur-carrier protein]-L-cysteine + a 4-thiouridine in tRNA + 2 oxidized [2Fe-2S]-[ferredoxin] + AMP + diphosphate</text>
        <dbReference type="Rhea" id="RHEA:24176"/>
        <dbReference type="Rhea" id="RHEA-COMP:10000"/>
        <dbReference type="Rhea" id="RHEA-COMP:10001"/>
        <dbReference type="Rhea" id="RHEA-COMP:13337"/>
        <dbReference type="Rhea" id="RHEA-COMP:13338"/>
        <dbReference type="Rhea" id="RHEA-COMP:13339"/>
        <dbReference type="Rhea" id="RHEA-COMP:13340"/>
        <dbReference type="ChEBI" id="CHEBI:15378"/>
        <dbReference type="ChEBI" id="CHEBI:29950"/>
        <dbReference type="ChEBI" id="CHEBI:30616"/>
        <dbReference type="ChEBI" id="CHEBI:33019"/>
        <dbReference type="ChEBI" id="CHEBI:33737"/>
        <dbReference type="ChEBI" id="CHEBI:33738"/>
        <dbReference type="ChEBI" id="CHEBI:61963"/>
        <dbReference type="ChEBI" id="CHEBI:65315"/>
        <dbReference type="ChEBI" id="CHEBI:136798"/>
        <dbReference type="ChEBI" id="CHEBI:456215"/>
        <dbReference type="EC" id="2.8.1.4"/>
    </reaction>
</comment>
<dbReference type="GO" id="GO:0005524">
    <property type="term" value="F:ATP binding"/>
    <property type="evidence" value="ECO:0007669"/>
    <property type="project" value="UniProtKB-UniRule"/>
</dbReference>
<dbReference type="Pfam" id="PF02926">
    <property type="entry name" value="THUMP"/>
    <property type="match status" value="1"/>
</dbReference>
<keyword evidence="2 18" id="KW-0963">Cytoplasm</keyword>
<evidence type="ECO:0000256" key="14">
    <source>
        <dbReference type="ARBA" id="ARBA00071867"/>
    </source>
</evidence>
<reference evidence="20 21" key="1">
    <citation type="submission" date="2014-02" db="EMBL/GenBank/DDBJ databases">
        <title>Genome sequence of Ureaplasma diversum strain 246.</title>
        <authorList>
            <person name="Sirand-Pugnet P."/>
            <person name="Breton M."/>
            <person name="Dordet-Frisoni E."/>
            <person name="Baranowski E."/>
            <person name="Barre A."/>
            <person name="Couture C."/>
            <person name="Dupuy V."/>
            <person name="Gaurivaud P."/>
            <person name="Jacob D."/>
            <person name="Lemaitre C."/>
            <person name="Manso-Silvan L."/>
            <person name="Nikolski M."/>
            <person name="Nouvel L.-X."/>
            <person name="Poumarat F."/>
            <person name="Tardy F."/>
            <person name="Thebault P."/>
            <person name="Theil S."/>
            <person name="Citti C."/>
            <person name="Thiaucourt F."/>
            <person name="Blanchard A."/>
        </authorList>
    </citation>
    <scope>NUCLEOTIDE SEQUENCE [LARGE SCALE GENOMIC DNA]</scope>
    <source>
        <strain evidence="20 21">NCTC 246</strain>
    </source>
</reference>
<feature type="binding site" evidence="18">
    <location>
        <begin position="212"/>
        <end position="213"/>
    </location>
    <ligand>
        <name>ATP</name>
        <dbReference type="ChEBI" id="CHEBI:30616"/>
    </ligand>
</feature>
<evidence type="ECO:0000256" key="17">
    <source>
        <dbReference type="ARBA" id="ARBA00080570"/>
    </source>
</evidence>
<dbReference type="HAMAP" id="MF_00021">
    <property type="entry name" value="ThiI"/>
    <property type="match status" value="1"/>
</dbReference>
<dbReference type="SMART" id="SM00981">
    <property type="entry name" value="THUMP"/>
    <property type="match status" value="1"/>
</dbReference>
<dbReference type="InterPro" id="IPR014729">
    <property type="entry name" value="Rossmann-like_a/b/a_fold"/>
</dbReference>
<evidence type="ECO:0000256" key="1">
    <source>
        <dbReference type="ARBA" id="ARBA00004496"/>
    </source>
</evidence>
<sequence>MNEQIKNKIIYIKYGELTLKGKNRKDFVKVLTKNIKLALADFDGLEYEVNYDNLKLKNIKDDKTAELIINELVDVFGIQSISYATEVALDLEIIKKTALGMLINAKNKTFKIDVSRSNKNFPLNSMELAHKIGGHVLAHNHNLKVQIKNPDLLVRVEIKNDCAVIYNQKVAGANGLPVGANGRALVLLSGGIDSPVAAKLVMKRGLSVDFITFITPPHTSVEALNKTIELAKIITKNNKLCKSNLYVCNFTKLQDEIAHISKEAYRITIMRRYFMRIAKQKAIETNASALVTGEALGQVASQTLESMQTIANVLDNFLLLRPLLTYDKNEIIELAIKFKTYETSILPYCDSCSLFAPKNPVTKPKETVAKSLEEESLVINDICDLVYNKEITKIKLG</sequence>
<dbReference type="PROSITE" id="PS51165">
    <property type="entry name" value="THUMP"/>
    <property type="match status" value="1"/>
</dbReference>
<evidence type="ECO:0000256" key="2">
    <source>
        <dbReference type="ARBA" id="ARBA00022490"/>
    </source>
</evidence>
<dbReference type="RefSeq" id="WP_038102859.1">
    <property type="nucleotide sequence ID" value="NZ_JFDP01000053.1"/>
</dbReference>
<dbReference type="Gene3D" id="3.40.50.620">
    <property type="entry name" value="HUPs"/>
    <property type="match status" value="1"/>
</dbReference>
<evidence type="ECO:0000259" key="19">
    <source>
        <dbReference type="PROSITE" id="PS51165"/>
    </source>
</evidence>
<evidence type="ECO:0000256" key="6">
    <source>
        <dbReference type="ARBA" id="ARBA00022840"/>
    </source>
</evidence>
<keyword evidence="5 18" id="KW-0547">Nucleotide-binding</keyword>
<accession>A0A084EYF0</accession>
<dbReference type="InterPro" id="IPR003720">
    <property type="entry name" value="tRNA_STrfase"/>
</dbReference>
<dbReference type="InterPro" id="IPR049962">
    <property type="entry name" value="THUMP_ThiI"/>
</dbReference>
<dbReference type="PANTHER" id="PTHR43209:SF1">
    <property type="entry name" value="TRNA SULFURTRANSFERASE"/>
    <property type="match status" value="1"/>
</dbReference>